<dbReference type="InterPro" id="IPR009057">
    <property type="entry name" value="Homeodomain-like_sf"/>
</dbReference>
<dbReference type="InterPro" id="IPR039532">
    <property type="entry name" value="TetR_C_Firmicutes"/>
</dbReference>
<dbReference type="PANTHER" id="PTHR43479">
    <property type="entry name" value="ACREF/ENVCD OPERON REPRESSOR-RELATED"/>
    <property type="match status" value="1"/>
</dbReference>
<dbReference type="InterPro" id="IPR050624">
    <property type="entry name" value="HTH-type_Tx_Regulator"/>
</dbReference>
<gene>
    <name evidence="4" type="ordered locus">PECL_97</name>
</gene>
<keyword evidence="5" id="KW-1185">Reference proteome</keyword>
<keyword evidence="1 2" id="KW-0238">DNA-binding</keyword>
<feature type="domain" description="HTH tetR-type" evidence="3">
    <location>
        <begin position="5"/>
        <end position="65"/>
    </location>
</feature>
<dbReference type="STRING" id="701521.PECL_97"/>
<dbReference type="PATRIC" id="fig|701521.8.peg.88"/>
<dbReference type="PROSITE" id="PS50977">
    <property type="entry name" value="HTH_TETR_2"/>
    <property type="match status" value="1"/>
</dbReference>
<dbReference type="Pfam" id="PF14278">
    <property type="entry name" value="TetR_C_8"/>
    <property type="match status" value="1"/>
</dbReference>
<reference evidence="4 5" key="1">
    <citation type="journal article" date="2012" name="J. Bacteriol.">
        <title>Complete Genome Sequence of the Beer Spoilage Organism Pediococcus claussenii ATCC BAA-344T.</title>
        <authorList>
            <person name="Pittet V."/>
            <person name="Abegunde T."/>
            <person name="Marfleet T."/>
            <person name="Haakensen M."/>
            <person name="Morrow K."/>
            <person name="Jayaprakash T."/>
            <person name="Schroeder K."/>
            <person name="Trost B."/>
            <person name="Byrns S."/>
            <person name="Bergsveinson J."/>
            <person name="Kusalik A."/>
            <person name="Ziola B."/>
        </authorList>
    </citation>
    <scope>NUCLEOTIDE SEQUENCE [LARGE SCALE GENOMIC DNA]</scope>
    <source>
        <strain evidence="4 5">ATCC BAA-344</strain>
    </source>
</reference>
<evidence type="ECO:0000256" key="1">
    <source>
        <dbReference type="ARBA" id="ARBA00023125"/>
    </source>
</evidence>
<evidence type="ECO:0000313" key="5">
    <source>
        <dbReference type="Proteomes" id="UP000005444"/>
    </source>
</evidence>
<sequence length="170" mass="19967">MASREDTKQKIVNALFDLLEKNDLESISVSNICQQASVSRMSYYRIFKNKDQIIEYELNKIFDEFFNYLMVMPMHDIPAFLEAFFTICRRNSQYIKALIGAGLNEKLYKSVNEHLTELIDKGIFKLRTELPELWVSFVAGGLNQMIVKWMNDDLSETNQEMVMVARRFLK</sequence>
<protein>
    <submittedName>
        <fullName evidence="4">Transcriptional regulator, TetR family</fullName>
    </submittedName>
</protein>
<evidence type="ECO:0000259" key="3">
    <source>
        <dbReference type="PROSITE" id="PS50977"/>
    </source>
</evidence>
<accession>G8PEP5</accession>
<dbReference type="SUPFAM" id="SSF46689">
    <property type="entry name" value="Homeodomain-like"/>
    <property type="match status" value="1"/>
</dbReference>
<dbReference type="AlphaFoldDB" id="G8PEP5"/>
<dbReference type="KEGG" id="pce:PECL_97"/>
<evidence type="ECO:0000256" key="2">
    <source>
        <dbReference type="PROSITE-ProRule" id="PRU00335"/>
    </source>
</evidence>
<proteinExistence type="predicted"/>
<dbReference type="RefSeq" id="WP_014214623.1">
    <property type="nucleotide sequence ID" value="NC_016605.1"/>
</dbReference>
<name>G8PEP5_PEDCP</name>
<organism evidence="4 5">
    <name type="scientific">Pediococcus claussenii (strain ATCC BAA-344 / DSM 14800 / JCM 18046 / KCTC 3811 / LMG 21948 / P06)</name>
    <dbReference type="NCBI Taxonomy" id="701521"/>
    <lineage>
        <taxon>Bacteria</taxon>
        <taxon>Bacillati</taxon>
        <taxon>Bacillota</taxon>
        <taxon>Bacilli</taxon>
        <taxon>Lactobacillales</taxon>
        <taxon>Lactobacillaceae</taxon>
        <taxon>Pediococcus</taxon>
    </lineage>
</organism>
<feature type="DNA-binding region" description="H-T-H motif" evidence="2">
    <location>
        <begin position="28"/>
        <end position="47"/>
    </location>
</feature>
<evidence type="ECO:0000313" key="4">
    <source>
        <dbReference type="EMBL" id="AEV94425.1"/>
    </source>
</evidence>
<dbReference type="Gene3D" id="1.10.357.10">
    <property type="entry name" value="Tetracycline Repressor, domain 2"/>
    <property type="match status" value="1"/>
</dbReference>
<dbReference type="InterPro" id="IPR001647">
    <property type="entry name" value="HTH_TetR"/>
</dbReference>
<dbReference type="GO" id="GO:0003677">
    <property type="term" value="F:DNA binding"/>
    <property type="evidence" value="ECO:0007669"/>
    <property type="project" value="UniProtKB-UniRule"/>
</dbReference>
<dbReference type="PANTHER" id="PTHR43479:SF11">
    <property type="entry name" value="ACREF_ENVCD OPERON REPRESSOR-RELATED"/>
    <property type="match status" value="1"/>
</dbReference>
<dbReference type="Proteomes" id="UP000005444">
    <property type="component" value="Chromosome"/>
</dbReference>
<dbReference type="EMBL" id="CP003137">
    <property type="protein sequence ID" value="AEV94425.1"/>
    <property type="molecule type" value="Genomic_DNA"/>
</dbReference>
<dbReference type="eggNOG" id="COG1309">
    <property type="taxonomic scope" value="Bacteria"/>
</dbReference>
<dbReference type="HOGENOM" id="CLU_087539_6_1_9"/>